<accession>A0A939LMU5</accession>
<evidence type="ECO:0000256" key="1">
    <source>
        <dbReference type="SAM" id="MobiDB-lite"/>
    </source>
</evidence>
<reference evidence="2" key="1">
    <citation type="submission" date="2021-03" db="EMBL/GenBank/DDBJ databases">
        <title>Actinotalea soli sp. nov., isolated from soil.</title>
        <authorList>
            <person name="Ping W."/>
            <person name="Zhang J."/>
        </authorList>
    </citation>
    <scope>NUCLEOTIDE SEQUENCE</scope>
    <source>
        <strain evidence="2">BY-33</strain>
    </source>
</reference>
<evidence type="ECO:0000313" key="2">
    <source>
        <dbReference type="EMBL" id="MBO1751107.1"/>
    </source>
</evidence>
<dbReference type="Proteomes" id="UP000664209">
    <property type="component" value="Unassembled WGS sequence"/>
</dbReference>
<dbReference type="EMBL" id="JAGEMK010000002">
    <property type="protein sequence ID" value="MBO1751107.1"/>
    <property type="molecule type" value="Genomic_DNA"/>
</dbReference>
<feature type="region of interest" description="Disordered" evidence="1">
    <location>
        <begin position="40"/>
        <end position="121"/>
    </location>
</feature>
<organism evidence="2 3">
    <name type="scientific">Actinotalea soli</name>
    <dbReference type="NCBI Taxonomy" id="2819234"/>
    <lineage>
        <taxon>Bacteria</taxon>
        <taxon>Bacillati</taxon>
        <taxon>Actinomycetota</taxon>
        <taxon>Actinomycetes</taxon>
        <taxon>Micrococcales</taxon>
        <taxon>Cellulomonadaceae</taxon>
        <taxon>Actinotalea</taxon>
    </lineage>
</organism>
<proteinExistence type="predicted"/>
<keyword evidence="3" id="KW-1185">Reference proteome</keyword>
<comment type="caution">
    <text evidence="2">The sequence shown here is derived from an EMBL/GenBank/DDBJ whole genome shotgun (WGS) entry which is preliminary data.</text>
</comment>
<dbReference type="AlphaFoldDB" id="A0A939LMU5"/>
<dbReference type="RefSeq" id="WP_208054796.1">
    <property type="nucleotide sequence ID" value="NZ_JAGEMK010000002.1"/>
</dbReference>
<evidence type="ECO:0000313" key="3">
    <source>
        <dbReference type="Proteomes" id="UP000664209"/>
    </source>
</evidence>
<name>A0A939LMU5_9CELL</name>
<protein>
    <submittedName>
        <fullName evidence="2">Uncharacterized protein</fullName>
    </submittedName>
</protein>
<gene>
    <name evidence="2" type="ORF">J4G33_04745</name>
</gene>
<sequence>MTRGPRGLVATLLAVLSATVLGVGGLSVQLDVAQAVEPAASPAAVTLTSHEGRPGPASGTTLVSAPQDEHPTNQHAAPPAVLPPPVVVSHGELPVAHDAQHAAGRPASETTTAGPRAPPVL</sequence>